<keyword evidence="1" id="KW-0238">DNA-binding</keyword>
<accession>A0A3M8ANR7</accession>
<dbReference type="SMART" id="SM00530">
    <property type="entry name" value="HTH_XRE"/>
    <property type="match status" value="1"/>
</dbReference>
<dbReference type="GO" id="GO:0003700">
    <property type="term" value="F:DNA-binding transcription factor activity"/>
    <property type="evidence" value="ECO:0007669"/>
    <property type="project" value="TreeGrafter"/>
</dbReference>
<dbReference type="EMBL" id="RHHN01000053">
    <property type="protein sequence ID" value="RNB52713.1"/>
    <property type="molecule type" value="Genomic_DNA"/>
</dbReference>
<dbReference type="SUPFAM" id="SSF48452">
    <property type="entry name" value="TPR-like"/>
    <property type="match status" value="1"/>
</dbReference>
<dbReference type="Pfam" id="PF01381">
    <property type="entry name" value="HTH_3"/>
    <property type="match status" value="1"/>
</dbReference>
<dbReference type="InterPro" id="IPR010982">
    <property type="entry name" value="Lambda_DNA-bd_dom_sf"/>
</dbReference>
<dbReference type="PROSITE" id="PS50943">
    <property type="entry name" value="HTH_CROC1"/>
    <property type="match status" value="1"/>
</dbReference>
<dbReference type="CDD" id="cd00093">
    <property type="entry name" value="HTH_XRE"/>
    <property type="match status" value="1"/>
</dbReference>
<dbReference type="SUPFAM" id="SSF47413">
    <property type="entry name" value="lambda repressor-like DNA-binding domains"/>
    <property type="match status" value="1"/>
</dbReference>
<sequence length="427" mass="49920">MHFLEEGRLSEVSLSLGALISSHRSRRNLTLADLSEMSGVSKSTISLIETGETKRPSYATWRKIAEAIDIAPSVIINAFVDTTHHPRTLELILAEVITEGWEALVSKVATHYLESPKVDTFRALDHIDRTARDTENKRIKRILWDTIINFTRSRGIPSYLANALYERYLIERDDFARFEETYRRGKELLLYVEHLYVEDRIDYYYKMGVHANILDLHDESIDLCRLGLREDRSDSRPKASAYISLFNSCIYFGDFHIADIYLKEYENSKYADFRKNHFRATLLAKKGQHEDAISLFNVCLNETDREGRISIVVDLMESYLQAGKTDDLMLLLETEDQFLPEKMPQHPYRIKTLAQYYRRKALCLISMEKYDQGFHSLIESIKYYKHIGITTEVIEGIRLFLRHHRTNNKNLTFEHMELIENICDNIL</sequence>
<dbReference type="GO" id="GO:0005829">
    <property type="term" value="C:cytosol"/>
    <property type="evidence" value="ECO:0007669"/>
    <property type="project" value="TreeGrafter"/>
</dbReference>
<dbReference type="PANTHER" id="PTHR46797:SF1">
    <property type="entry name" value="METHYLPHOSPHONATE SYNTHASE"/>
    <property type="match status" value="1"/>
</dbReference>
<evidence type="ECO:0000313" key="4">
    <source>
        <dbReference type="Proteomes" id="UP000276178"/>
    </source>
</evidence>
<comment type="caution">
    <text evidence="3">The sequence shown here is derived from an EMBL/GenBank/DDBJ whole genome shotgun (WGS) entry which is preliminary data.</text>
</comment>
<feature type="domain" description="HTH cro/C1-type" evidence="2">
    <location>
        <begin position="20"/>
        <end position="75"/>
    </location>
</feature>
<dbReference type="Proteomes" id="UP000276178">
    <property type="component" value="Unassembled WGS sequence"/>
</dbReference>
<evidence type="ECO:0000259" key="2">
    <source>
        <dbReference type="PROSITE" id="PS50943"/>
    </source>
</evidence>
<proteinExistence type="predicted"/>
<dbReference type="InterPro" id="IPR050807">
    <property type="entry name" value="TransReg_Diox_bact_type"/>
</dbReference>
<dbReference type="InterPro" id="IPR001387">
    <property type="entry name" value="Cro/C1-type_HTH"/>
</dbReference>
<protein>
    <submittedName>
        <fullName evidence="3">XRE family transcriptional regulator</fullName>
    </submittedName>
</protein>
<dbReference type="PANTHER" id="PTHR46797">
    <property type="entry name" value="HTH-TYPE TRANSCRIPTIONAL REGULATOR"/>
    <property type="match status" value="1"/>
</dbReference>
<organism evidence="3 4">
    <name type="scientific">Brevibacillus agri</name>
    <dbReference type="NCBI Taxonomy" id="51101"/>
    <lineage>
        <taxon>Bacteria</taxon>
        <taxon>Bacillati</taxon>
        <taxon>Bacillota</taxon>
        <taxon>Bacilli</taxon>
        <taxon>Bacillales</taxon>
        <taxon>Paenibacillaceae</taxon>
        <taxon>Brevibacillus</taxon>
    </lineage>
</organism>
<dbReference type="OrthoDB" id="2474838at2"/>
<reference evidence="3 4" key="1">
    <citation type="submission" date="2018-10" db="EMBL/GenBank/DDBJ databases">
        <title>Phylogenomics of Brevibacillus.</title>
        <authorList>
            <person name="Dunlap C."/>
        </authorList>
    </citation>
    <scope>NUCLEOTIDE SEQUENCE [LARGE SCALE GENOMIC DNA]</scope>
    <source>
        <strain evidence="3 4">NRRL NRS 1219</strain>
    </source>
</reference>
<gene>
    <name evidence="3" type="ORF">EB820_18520</name>
</gene>
<dbReference type="GO" id="GO:0003677">
    <property type="term" value="F:DNA binding"/>
    <property type="evidence" value="ECO:0007669"/>
    <property type="project" value="UniProtKB-KW"/>
</dbReference>
<dbReference type="InterPro" id="IPR011990">
    <property type="entry name" value="TPR-like_helical_dom_sf"/>
</dbReference>
<dbReference type="Gene3D" id="1.25.40.10">
    <property type="entry name" value="Tetratricopeptide repeat domain"/>
    <property type="match status" value="1"/>
</dbReference>
<evidence type="ECO:0000313" key="3">
    <source>
        <dbReference type="EMBL" id="RNB52713.1"/>
    </source>
</evidence>
<name>A0A3M8ANR7_9BACL</name>
<evidence type="ECO:0000256" key="1">
    <source>
        <dbReference type="ARBA" id="ARBA00023125"/>
    </source>
</evidence>
<dbReference type="AlphaFoldDB" id="A0A3M8ANR7"/>
<dbReference type="Gene3D" id="1.10.260.40">
    <property type="entry name" value="lambda repressor-like DNA-binding domains"/>
    <property type="match status" value="1"/>
</dbReference>